<dbReference type="Pfam" id="PF22934">
    <property type="entry name" value="SPRTN_ZBD"/>
    <property type="match status" value="1"/>
</dbReference>
<dbReference type="Pfam" id="PF10263">
    <property type="entry name" value="SprT-like"/>
    <property type="match status" value="1"/>
</dbReference>
<dbReference type="InterPro" id="IPR006640">
    <property type="entry name" value="SprT-like_domain"/>
</dbReference>
<dbReference type="OMA" id="VCQTEVL"/>
<dbReference type="GO" id="GO:0006974">
    <property type="term" value="P:DNA damage response"/>
    <property type="evidence" value="ECO:0007669"/>
    <property type="project" value="InterPro"/>
</dbReference>
<dbReference type="GO" id="GO:0003697">
    <property type="term" value="F:single-stranded DNA binding"/>
    <property type="evidence" value="ECO:0007669"/>
    <property type="project" value="InterPro"/>
</dbReference>
<feature type="region of interest" description="Disordered" evidence="3">
    <location>
        <begin position="185"/>
        <end position="248"/>
    </location>
</feature>
<dbReference type="InterPro" id="IPR044245">
    <property type="entry name" value="Spartan"/>
</dbReference>
<dbReference type="GO" id="GO:0004222">
    <property type="term" value="F:metalloendopeptidase activity"/>
    <property type="evidence" value="ECO:0007669"/>
    <property type="project" value="InterPro"/>
</dbReference>
<dbReference type="PANTHER" id="PTHR21220">
    <property type="entry name" value="DNA-DEPENDENT METALLOPROTEASE SPRTN"/>
    <property type="match status" value="1"/>
</dbReference>
<name>A0A1D2N448_ORCCI</name>
<protein>
    <submittedName>
        <fullName evidence="5">SprT-like domain-containing protein Spartan</fullName>
    </submittedName>
</protein>
<evidence type="ECO:0000259" key="4">
    <source>
        <dbReference type="SMART" id="SM00731"/>
    </source>
</evidence>
<keyword evidence="6" id="KW-1185">Reference proteome</keyword>
<evidence type="ECO:0000256" key="3">
    <source>
        <dbReference type="SAM" id="MobiDB-lite"/>
    </source>
</evidence>
<reference evidence="5 6" key="1">
    <citation type="journal article" date="2016" name="Genome Biol. Evol.">
        <title>Gene Family Evolution Reflects Adaptation to Soil Environmental Stressors in the Genome of the Collembolan Orchesella cincta.</title>
        <authorList>
            <person name="Faddeeva-Vakhrusheva A."/>
            <person name="Derks M.F."/>
            <person name="Anvar S.Y."/>
            <person name="Agamennone V."/>
            <person name="Suring W."/>
            <person name="Smit S."/>
            <person name="van Straalen N.M."/>
            <person name="Roelofs D."/>
        </authorList>
    </citation>
    <scope>NUCLEOTIDE SEQUENCE [LARGE SCALE GENOMIC DNA]</scope>
    <source>
        <tissue evidence="5">Mixed pool</tissue>
    </source>
</reference>
<dbReference type="SMART" id="SM00731">
    <property type="entry name" value="SprT"/>
    <property type="match status" value="1"/>
</dbReference>
<feature type="domain" description="SprT-like" evidence="4">
    <location>
        <begin position="20"/>
        <end position="189"/>
    </location>
</feature>
<feature type="region of interest" description="Disordered" evidence="3">
    <location>
        <begin position="273"/>
        <end position="309"/>
    </location>
</feature>
<feature type="compositionally biased region" description="Basic and acidic residues" evidence="3">
    <location>
        <begin position="201"/>
        <end position="212"/>
    </location>
</feature>
<comment type="subcellular location">
    <subcellularLocation>
        <location evidence="1">Nucleus</location>
    </subcellularLocation>
</comment>
<dbReference type="STRING" id="48709.A0A1D2N448"/>
<evidence type="ECO:0000256" key="2">
    <source>
        <dbReference type="ARBA" id="ARBA00023242"/>
    </source>
</evidence>
<dbReference type="GO" id="GO:0005634">
    <property type="term" value="C:nucleus"/>
    <property type="evidence" value="ECO:0007669"/>
    <property type="project" value="UniProtKB-SubCell"/>
</dbReference>
<organism evidence="5 6">
    <name type="scientific">Orchesella cincta</name>
    <name type="common">Springtail</name>
    <name type="synonym">Podura cincta</name>
    <dbReference type="NCBI Taxonomy" id="48709"/>
    <lineage>
        <taxon>Eukaryota</taxon>
        <taxon>Metazoa</taxon>
        <taxon>Ecdysozoa</taxon>
        <taxon>Arthropoda</taxon>
        <taxon>Hexapoda</taxon>
        <taxon>Collembola</taxon>
        <taxon>Entomobryomorpha</taxon>
        <taxon>Entomobryoidea</taxon>
        <taxon>Orchesellidae</taxon>
        <taxon>Orchesellinae</taxon>
        <taxon>Orchesella</taxon>
    </lineage>
</organism>
<feature type="compositionally biased region" description="Polar residues" evidence="3">
    <location>
        <begin position="286"/>
        <end position="297"/>
    </location>
</feature>
<dbReference type="AlphaFoldDB" id="A0A1D2N448"/>
<dbReference type="EMBL" id="LJIJ01000237">
    <property type="protein sequence ID" value="ODN00040.1"/>
    <property type="molecule type" value="Genomic_DNA"/>
</dbReference>
<dbReference type="GO" id="GO:0031593">
    <property type="term" value="F:polyubiquitin modification-dependent protein binding"/>
    <property type="evidence" value="ECO:0007669"/>
    <property type="project" value="TreeGrafter"/>
</dbReference>
<evidence type="ECO:0000313" key="6">
    <source>
        <dbReference type="Proteomes" id="UP000094527"/>
    </source>
</evidence>
<evidence type="ECO:0000313" key="5">
    <source>
        <dbReference type="EMBL" id="ODN00040.1"/>
    </source>
</evidence>
<sequence>MAASKYSVVDSSWELVDPNPDIFELFAQFNQEFFWGKLGSVYVKWSPRMTLCAGLCRYSGRNQECSISLSKPLLSLRPRKDLVETLLHEMIHAYLFVAENNRERESHGPHFHEHMYRINRLTGANITVYHTFNDEVDYFKTHWWKCNGPCQHRPPYYGMVKRSMNRAPGPSDFWYKTHQSNCGGSFVKIKEPSPKKSVKRKKEEKSEPERNGKAKKITSYFTPTSPPKIPSTENTPSALSSPLSTSSQISSIDPFAGRGFVLGAIGNSTVTASSSKSFSFSGESTNNNLKLGGSQSKPQPPGRAEHPLFAKWTQNYKDPTRKPRPTATVTKIEEQPSVKQNQIAPGFNIEDYMYFDSDDEIITLD</sequence>
<feature type="compositionally biased region" description="Low complexity" evidence="3">
    <location>
        <begin position="273"/>
        <end position="285"/>
    </location>
</feature>
<proteinExistence type="predicted"/>
<comment type="caution">
    <text evidence="5">The sequence shown here is derived from an EMBL/GenBank/DDBJ whole genome shotgun (WGS) entry which is preliminary data.</text>
</comment>
<dbReference type="InterPro" id="IPR055220">
    <property type="entry name" value="SPRTN_ZBD"/>
</dbReference>
<feature type="compositionally biased region" description="Low complexity" evidence="3">
    <location>
        <begin position="235"/>
        <end position="248"/>
    </location>
</feature>
<keyword evidence="2" id="KW-0539">Nucleus</keyword>
<dbReference type="OrthoDB" id="5236983at2759"/>
<gene>
    <name evidence="5" type="ORF">Ocin01_06642</name>
</gene>
<dbReference type="PANTHER" id="PTHR21220:SF0">
    <property type="entry name" value="DNA-DEPENDENT METALLOPROTEASE SPRTN"/>
    <property type="match status" value="1"/>
</dbReference>
<dbReference type="Proteomes" id="UP000094527">
    <property type="component" value="Unassembled WGS sequence"/>
</dbReference>
<accession>A0A1D2N448</accession>
<evidence type="ECO:0000256" key="1">
    <source>
        <dbReference type="ARBA" id="ARBA00004123"/>
    </source>
</evidence>